<dbReference type="Proteomes" id="UP001596052">
    <property type="component" value="Unassembled WGS sequence"/>
</dbReference>
<gene>
    <name evidence="2" type="ORF">ACFQDI_04860</name>
</gene>
<dbReference type="EMBL" id="JBHSMQ010000001">
    <property type="protein sequence ID" value="MFC5454179.1"/>
    <property type="molecule type" value="Genomic_DNA"/>
</dbReference>
<comment type="caution">
    <text evidence="2">The sequence shown here is derived from an EMBL/GenBank/DDBJ whole genome shotgun (WGS) entry which is preliminary data.</text>
</comment>
<proteinExistence type="predicted"/>
<keyword evidence="3" id="KW-1185">Reference proteome</keyword>
<organism evidence="2 3">
    <name type="scientific">Prosthecobacter fluviatilis</name>
    <dbReference type="NCBI Taxonomy" id="445931"/>
    <lineage>
        <taxon>Bacteria</taxon>
        <taxon>Pseudomonadati</taxon>
        <taxon>Verrucomicrobiota</taxon>
        <taxon>Verrucomicrobiia</taxon>
        <taxon>Verrucomicrobiales</taxon>
        <taxon>Verrucomicrobiaceae</taxon>
        <taxon>Prosthecobacter</taxon>
    </lineage>
</organism>
<feature type="domain" description="Sugar 3,4-ketoisomerase QdtA cupin" evidence="1">
    <location>
        <begin position="14"/>
        <end position="143"/>
    </location>
</feature>
<evidence type="ECO:0000259" key="1">
    <source>
        <dbReference type="Pfam" id="PF05523"/>
    </source>
</evidence>
<name>A0ABW0KL80_9BACT</name>
<dbReference type="Pfam" id="PF05523">
    <property type="entry name" value="FdtA"/>
    <property type="match status" value="1"/>
</dbReference>
<dbReference type="SUPFAM" id="SSF51182">
    <property type="entry name" value="RmlC-like cupins"/>
    <property type="match status" value="1"/>
</dbReference>
<dbReference type="InterPro" id="IPR014710">
    <property type="entry name" value="RmlC-like_jellyroll"/>
</dbReference>
<dbReference type="CDD" id="cd20292">
    <property type="entry name" value="cupin_QdtA-like"/>
    <property type="match status" value="1"/>
</dbReference>
<sequence>MIQETTIETCSVRGVRLYEMRHVVDPVRGNLTALELSQELPFAAQRIFLTYDIPSESTRGEHAHRLCEQFLVCVHGECHLRVDDGENSEEFCLNRPTFGVLVPPMVWAQEHLHSADSVLMVLASRPYEAEDYIRDYSEFTAMVKGWKKRT</sequence>
<evidence type="ECO:0000313" key="2">
    <source>
        <dbReference type="EMBL" id="MFC5454179.1"/>
    </source>
</evidence>
<reference evidence="3" key="1">
    <citation type="journal article" date="2019" name="Int. J. Syst. Evol. Microbiol.">
        <title>The Global Catalogue of Microorganisms (GCM) 10K type strain sequencing project: providing services to taxonomists for standard genome sequencing and annotation.</title>
        <authorList>
            <consortium name="The Broad Institute Genomics Platform"/>
            <consortium name="The Broad Institute Genome Sequencing Center for Infectious Disease"/>
            <person name="Wu L."/>
            <person name="Ma J."/>
        </authorList>
    </citation>
    <scope>NUCLEOTIDE SEQUENCE [LARGE SCALE GENOMIC DNA]</scope>
    <source>
        <strain evidence="3">CGMCC 4.1469</strain>
    </source>
</reference>
<accession>A0ABW0KL80</accession>
<dbReference type="InterPro" id="IPR008894">
    <property type="entry name" value="QdtA_cupin_dom"/>
</dbReference>
<dbReference type="RefSeq" id="WP_377163986.1">
    <property type="nucleotide sequence ID" value="NZ_JBHSMQ010000001.1"/>
</dbReference>
<dbReference type="InterPro" id="IPR011051">
    <property type="entry name" value="RmlC_Cupin_sf"/>
</dbReference>
<dbReference type="Gene3D" id="2.60.120.10">
    <property type="entry name" value="Jelly Rolls"/>
    <property type="match status" value="1"/>
</dbReference>
<protein>
    <submittedName>
        <fullName evidence="2">FdtA/QdtA family cupin domain-containing protein</fullName>
    </submittedName>
</protein>
<evidence type="ECO:0000313" key="3">
    <source>
        <dbReference type="Proteomes" id="UP001596052"/>
    </source>
</evidence>